<evidence type="ECO:0008006" key="5">
    <source>
        <dbReference type="Google" id="ProtNLM"/>
    </source>
</evidence>
<dbReference type="InterPro" id="IPR006059">
    <property type="entry name" value="SBP"/>
</dbReference>
<sequence length="528" mass="56432">MPAYEYMDKTATSGGVDMVVPPEATEPIMPPPGTASLPPAESVPAAPKTDQPFVVSPAPANTTNPFIPQAVPAEGNQSSGGEQAAVVPPPGNPMPKRIFMVAVFLVLLVLLIVGGKFALGLVGGSKTVTLTYWGLWENDATVQSVLTGFETAYPKIKVVYTKQNPKQYRERLQAFIAKGDGPDVFRFHNTWVPMLRSELAPAPNTTITAADFSSTYYPVASADLVGGQSVYGIPMMIDGLGLFYNEDLFAAAGVTAPATWEELLNIVPKLTVKNDATIVTSAIALGTTGNVEHFSDILATMMMQNGARLSAPTGKQAEEALVFYSKFANPSDPVYSWNNTMDNSIYAFASGKVAMILAPSWRVFDVKQISPTLRFKVVPIPQLPGNTVTWASYWVEGVSAKSKNQKQAWELLKYMTSKEAVTKMYSEAGKTRLFGEPYARVDLGSTISDDPYVGAFVKQASTAKSFPLASRTFDNGINDKLIKYFEDAVNGLTQGAAPAAALDTAAAGFRQVLGSFGLTTGTAPATTP</sequence>
<feature type="transmembrane region" description="Helical" evidence="2">
    <location>
        <begin position="98"/>
        <end position="119"/>
    </location>
</feature>
<proteinExistence type="predicted"/>
<dbReference type="SUPFAM" id="SSF53850">
    <property type="entry name" value="Periplasmic binding protein-like II"/>
    <property type="match status" value="1"/>
</dbReference>
<name>A0A1F6B3J8_9BACT</name>
<dbReference type="EMBL" id="MFJX01000009">
    <property type="protein sequence ID" value="OGG31495.1"/>
    <property type="molecule type" value="Genomic_DNA"/>
</dbReference>
<dbReference type="PANTHER" id="PTHR43649:SF12">
    <property type="entry name" value="DIACETYLCHITOBIOSE BINDING PROTEIN DASA"/>
    <property type="match status" value="1"/>
</dbReference>
<evidence type="ECO:0000256" key="2">
    <source>
        <dbReference type="SAM" id="Phobius"/>
    </source>
</evidence>
<dbReference type="PANTHER" id="PTHR43649">
    <property type="entry name" value="ARABINOSE-BINDING PROTEIN-RELATED"/>
    <property type="match status" value="1"/>
</dbReference>
<feature type="region of interest" description="Disordered" evidence="1">
    <location>
        <begin position="15"/>
        <end position="49"/>
    </location>
</feature>
<dbReference type="Proteomes" id="UP000176450">
    <property type="component" value="Unassembled WGS sequence"/>
</dbReference>
<keyword evidence="2" id="KW-0472">Membrane</keyword>
<dbReference type="Pfam" id="PF13416">
    <property type="entry name" value="SBP_bac_8"/>
    <property type="match status" value="1"/>
</dbReference>
<dbReference type="AlphaFoldDB" id="A0A1F6B3J8"/>
<feature type="region of interest" description="Disordered" evidence="1">
    <location>
        <begin position="64"/>
        <end position="84"/>
    </location>
</feature>
<dbReference type="Gene3D" id="3.40.190.10">
    <property type="entry name" value="Periplasmic binding protein-like II"/>
    <property type="match status" value="1"/>
</dbReference>
<evidence type="ECO:0000313" key="4">
    <source>
        <dbReference type="Proteomes" id="UP000176450"/>
    </source>
</evidence>
<reference evidence="3 4" key="1">
    <citation type="journal article" date="2016" name="Nat. Commun.">
        <title>Thousands of microbial genomes shed light on interconnected biogeochemical processes in an aquifer system.</title>
        <authorList>
            <person name="Anantharaman K."/>
            <person name="Brown C.T."/>
            <person name="Hug L.A."/>
            <person name="Sharon I."/>
            <person name="Castelle C.J."/>
            <person name="Probst A.J."/>
            <person name="Thomas B.C."/>
            <person name="Singh A."/>
            <person name="Wilkins M.J."/>
            <person name="Karaoz U."/>
            <person name="Brodie E.L."/>
            <person name="Williams K.H."/>
            <person name="Hubbard S.S."/>
            <person name="Banfield J.F."/>
        </authorList>
    </citation>
    <scope>NUCLEOTIDE SEQUENCE [LARGE SCALE GENOMIC DNA]</scope>
</reference>
<dbReference type="InterPro" id="IPR050490">
    <property type="entry name" value="Bact_solute-bd_prot1"/>
</dbReference>
<evidence type="ECO:0000256" key="1">
    <source>
        <dbReference type="SAM" id="MobiDB-lite"/>
    </source>
</evidence>
<gene>
    <name evidence="3" type="ORF">A3A63_01760</name>
</gene>
<organism evidence="3 4">
    <name type="scientific">Candidatus Gottesmanbacteria bacterium RIFCSPLOWO2_01_FULL_46_9</name>
    <dbReference type="NCBI Taxonomy" id="1798394"/>
    <lineage>
        <taxon>Bacteria</taxon>
        <taxon>Candidatus Gottesmaniibacteriota</taxon>
    </lineage>
</organism>
<keyword evidence="2" id="KW-0812">Transmembrane</keyword>
<keyword evidence="2" id="KW-1133">Transmembrane helix</keyword>
<protein>
    <recommendedName>
        <fullName evidence="5">Sugar ABC transporter substrate-binding protein</fullName>
    </recommendedName>
</protein>
<evidence type="ECO:0000313" key="3">
    <source>
        <dbReference type="EMBL" id="OGG31495.1"/>
    </source>
</evidence>
<accession>A0A1F6B3J8</accession>
<comment type="caution">
    <text evidence="3">The sequence shown here is derived from an EMBL/GenBank/DDBJ whole genome shotgun (WGS) entry which is preliminary data.</text>
</comment>